<evidence type="ECO:0000313" key="9">
    <source>
        <dbReference type="Proteomes" id="UP000235672"/>
    </source>
</evidence>
<name>A0A2J6PWI6_9HELO</name>
<dbReference type="Pfam" id="PF00199">
    <property type="entry name" value="Catalase"/>
    <property type="match status" value="1"/>
</dbReference>
<dbReference type="GO" id="GO:0020037">
    <property type="term" value="F:heme binding"/>
    <property type="evidence" value="ECO:0007669"/>
    <property type="project" value="InterPro"/>
</dbReference>
<dbReference type="AlphaFoldDB" id="A0A2J6PWI6"/>
<dbReference type="SUPFAM" id="SSF56634">
    <property type="entry name" value="Heme-dependent catalase-like"/>
    <property type="match status" value="1"/>
</dbReference>
<evidence type="ECO:0000256" key="4">
    <source>
        <dbReference type="PIRSR" id="PIRSR038928-1"/>
    </source>
</evidence>
<dbReference type="PANTHER" id="PTHR11465:SF26">
    <property type="entry name" value="CATALASE 2"/>
    <property type="match status" value="1"/>
</dbReference>
<reference evidence="8 9" key="1">
    <citation type="submission" date="2016-05" db="EMBL/GenBank/DDBJ databases">
        <title>A degradative enzymes factory behind the ericoid mycorrhizal symbiosis.</title>
        <authorList>
            <consortium name="DOE Joint Genome Institute"/>
            <person name="Martino E."/>
            <person name="Morin E."/>
            <person name="Grelet G."/>
            <person name="Kuo A."/>
            <person name="Kohler A."/>
            <person name="Daghino S."/>
            <person name="Barry K."/>
            <person name="Choi C."/>
            <person name="Cichocki N."/>
            <person name="Clum A."/>
            <person name="Copeland A."/>
            <person name="Hainaut M."/>
            <person name="Haridas S."/>
            <person name="Labutti K."/>
            <person name="Lindquist E."/>
            <person name="Lipzen A."/>
            <person name="Khouja H.-R."/>
            <person name="Murat C."/>
            <person name="Ohm R."/>
            <person name="Olson A."/>
            <person name="Spatafora J."/>
            <person name="Veneault-Fourrey C."/>
            <person name="Henrissat B."/>
            <person name="Grigoriev I."/>
            <person name="Martin F."/>
            <person name="Perotto S."/>
        </authorList>
    </citation>
    <scope>NUCLEOTIDE SEQUENCE [LARGE SCALE GENOMIC DNA]</scope>
    <source>
        <strain evidence="8 9">UAMH 7357</strain>
    </source>
</reference>
<dbReference type="CDD" id="cd08157">
    <property type="entry name" value="catalase_fungal"/>
    <property type="match status" value="1"/>
</dbReference>
<dbReference type="FunFam" id="2.40.180.10:FF:000001">
    <property type="entry name" value="Catalase"/>
    <property type="match status" value="1"/>
</dbReference>
<dbReference type="InterPro" id="IPR020835">
    <property type="entry name" value="Catalase_sf"/>
</dbReference>
<dbReference type="SMART" id="SM01060">
    <property type="entry name" value="Catalase"/>
    <property type="match status" value="1"/>
</dbReference>
<dbReference type="EMBL" id="KZ613494">
    <property type="protein sequence ID" value="PMD18401.1"/>
    <property type="molecule type" value="Genomic_DNA"/>
</dbReference>
<dbReference type="GO" id="GO:0042744">
    <property type="term" value="P:hydrogen peroxide catabolic process"/>
    <property type="evidence" value="ECO:0007669"/>
    <property type="project" value="UniProtKB-KW"/>
</dbReference>
<keyword evidence="9" id="KW-1185">Reference proteome</keyword>
<comment type="cofactor">
    <cofactor evidence="5">
        <name>heme</name>
        <dbReference type="ChEBI" id="CHEBI:30413"/>
    </cofactor>
</comment>
<gene>
    <name evidence="8" type="ORF">NA56DRAFT_706631</name>
</gene>
<feature type="binding site" description="axial binding residue" evidence="5">
    <location>
        <position position="347"/>
    </location>
    <ligand>
        <name>heme</name>
        <dbReference type="ChEBI" id="CHEBI:30413"/>
    </ligand>
    <ligandPart>
        <name>Fe</name>
        <dbReference type="ChEBI" id="CHEBI:18248"/>
    </ligandPart>
</feature>
<feature type="region of interest" description="Disordered" evidence="6">
    <location>
        <begin position="1"/>
        <end position="20"/>
    </location>
</feature>
<dbReference type="OrthoDB" id="6880011at2759"/>
<proteinExistence type="inferred from homology"/>
<dbReference type="GO" id="GO:0042542">
    <property type="term" value="P:response to hydrogen peroxide"/>
    <property type="evidence" value="ECO:0007669"/>
    <property type="project" value="TreeGrafter"/>
</dbReference>
<feature type="domain" description="Catalase core" evidence="7">
    <location>
        <begin position="13"/>
        <end position="402"/>
    </location>
</feature>
<evidence type="ECO:0000313" key="8">
    <source>
        <dbReference type="EMBL" id="PMD18401.1"/>
    </source>
</evidence>
<dbReference type="GO" id="GO:0005739">
    <property type="term" value="C:mitochondrion"/>
    <property type="evidence" value="ECO:0007669"/>
    <property type="project" value="TreeGrafter"/>
</dbReference>
<comment type="function">
    <text evidence="3">Catalyzes the degradation of hydrogen peroxide (H(2)O(2)) generated by peroxisomal oxidases to water and oxygen, thereby protecting cells from the toxic effects of hydrogen peroxide.</text>
</comment>
<protein>
    <submittedName>
        <fullName evidence="8">Catalase-domain-containing protein</fullName>
    </submittedName>
</protein>
<dbReference type="InterPro" id="IPR024711">
    <property type="entry name" value="Catalase_clade1/3"/>
</dbReference>
<keyword evidence="5" id="KW-0479">Metal-binding</keyword>
<keyword evidence="2" id="KW-0376">Hydrogen peroxide</keyword>
<evidence type="ECO:0000256" key="2">
    <source>
        <dbReference type="ARBA" id="ARBA00023324"/>
    </source>
</evidence>
<sequence length="502" mass="56392">MMEQKEGADPTYTLAGGQPVEDPSSALQIRAGQGNGGLSVLADTQLIETLAHFARERIPERSVHAKAAGAWGEFEVTHDNSDLTDAKFLNGIGKKTKVLQRISTVAGEKGSSDTVRDVRGWATRFFTEDGNQEFVFNDLPVFFIRDPIKFPSMNRSHKRHPQTNVPDQNMFWDFHVHNQEGIHALMHLFGQRGIPASLRHINAFSVHTYTLSKADGSYRYVKWHWEPDAGIETLDAATALRLAGEEPDYHVKDLYNAIEKGDYPTWTLYVQVMEPKDVKDALVDIFDNTFTWPHKKYPLRPLGRLTLNKNPSNYFQDIEQAAFSPSAMVPGIGPSADIVLQARMFSYPDAARYRLGANYQQLPPNKPLSPIYSPYQRDGPGTINGNYGGDPDYVRSGFRTINFRQTHCYPEGHEVWNGKMQSYATEVTERDFEQPRELWEIIKGERAEGQFLENVVPTLVPIEEGLCDKAVAMFARVDKGLGELLAEAVRKGRAKAACVCGK</sequence>
<dbReference type="InterPro" id="IPR018028">
    <property type="entry name" value="Catalase"/>
</dbReference>
<organism evidence="8 9">
    <name type="scientific">Hyaloscypha hepaticicola</name>
    <dbReference type="NCBI Taxonomy" id="2082293"/>
    <lineage>
        <taxon>Eukaryota</taxon>
        <taxon>Fungi</taxon>
        <taxon>Dikarya</taxon>
        <taxon>Ascomycota</taxon>
        <taxon>Pezizomycotina</taxon>
        <taxon>Leotiomycetes</taxon>
        <taxon>Helotiales</taxon>
        <taxon>Hyaloscyphaceae</taxon>
        <taxon>Hyaloscypha</taxon>
    </lineage>
</organism>
<evidence type="ECO:0000259" key="7">
    <source>
        <dbReference type="SMART" id="SM01060"/>
    </source>
</evidence>
<dbReference type="PRINTS" id="PR00067">
    <property type="entry name" value="CATALASE"/>
</dbReference>
<feature type="active site" evidence="4">
    <location>
        <position position="64"/>
    </location>
</feature>
<feature type="active site" evidence="4">
    <location>
        <position position="137"/>
    </location>
</feature>
<evidence type="ECO:0000256" key="1">
    <source>
        <dbReference type="ARBA" id="ARBA00005329"/>
    </source>
</evidence>
<dbReference type="Gene3D" id="2.40.180.10">
    <property type="entry name" value="Catalase core domain"/>
    <property type="match status" value="1"/>
</dbReference>
<dbReference type="PANTHER" id="PTHR11465">
    <property type="entry name" value="CATALASE"/>
    <property type="match status" value="1"/>
</dbReference>
<evidence type="ECO:0000256" key="6">
    <source>
        <dbReference type="SAM" id="MobiDB-lite"/>
    </source>
</evidence>
<dbReference type="STRING" id="1745343.A0A2J6PWI6"/>
<accession>A0A2J6PWI6</accession>
<dbReference type="GO" id="GO:0004096">
    <property type="term" value="F:catalase activity"/>
    <property type="evidence" value="ECO:0007669"/>
    <property type="project" value="InterPro"/>
</dbReference>
<keyword evidence="5" id="KW-0408">Iron</keyword>
<evidence type="ECO:0000256" key="3">
    <source>
        <dbReference type="ARBA" id="ARBA00044729"/>
    </source>
</evidence>
<keyword evidence="2" id="KW-0560">Oxidoreductase</keyword>
<keyword evidence="5" id="KW-0349">Heme</keyword>
<evidence type="ECO:0000256" key="5">
    <source>
        <dbReference type="PIRSR" id="PIRSR038928-2"/>
    </source>
</evidence>
<dbReference type="InterPro" id="IPR011614">
    <property type="entry name" value="Catalase_core"/>
</dbReference>
<dbReference type="Proteomes" id="UP000235672">
    <property type="component" value="Unassembled WGS sequence"/>
</dbReference>
<dbReference type="PROSITE" id="PS00438">
    <property type="entry name" value="CATALASE_2"/>
    <property type="match status" value="1"/>
</dbReference>
<dbReference type="InterPro" id="IPR024708">
    <property type="entry name" value="Catalase_AS"/>
</dbReference>
<comment type="similarity">
    <text evidence="1">Belongs to the catalase family.</text>
</comment>
<dbReference type="PROSITE" id="PS51402">
    <property type="entry name" value="CATALASE_3"/>
    <property type="match status" value="1"/>
</dbReference>
<dbReference type="GO" id="GO:0046872">
    <property type="term" value="F:metal ion binding"/>
    <property type="evidence" value="ECO:0007669"/>
    <property type="project" value="UniProtKB-KW"/>
</dbReference>
<keyword evidence="2" id="KW-0575">Peroxidase</keyword>
<dbReference type="PIRSF" id="PIRSF038928">
    <property type="entry name" value="Catalase_clade1-3"/>
    <property type="match status" value="1"/>
</dbReference>
<dbReference type="GO" id="GO:0005777">
    <property type="term" value="C:peroxisome"/>
    <property type="evidence" value="ECO:0007669"/>
    <property type="project" value="TreeGrafter"/>
</dbReference>